<evidence type="ECO:0000313" key="3">
    <source>
        <dbReference type="Proteomes" id="UP000275408"/>
    </source>
</evidence>
<accession>A0A3M6TQ38</accession>
<comment type="caution">
    <text evidence="2">The sequence shown here is derived from an EMBL/GenBank/DDBJ whole genome shotgun (WGS) entry which is preliminary data.</text>
</comment>
<keyword evidence="3" id="KW-1185">Reference proteome</keyword>
<evidence type="ECO:0008006" key="4">
    <source>
        <dbReference type="Google" id="ProtNLM"/>
    </source>
</evidence>
<dbReference type="Proteomes" id="UP000275408">
    <property type="component" value="Unassembled WGS sequence"/>
</dbReference>
<keyword evidence="1" id="KW-0732">Signal</keyword>
<evidence type="ECO:0000313" key="2">
    <source>
        <dbReference type="EMBL" id="RMX43490.1"/>
    </source>
</evidence>
<dbReference type="InterPro" id="IPR045860">
    <property type="entry name" value="Snake_toxin-like_sf"/>
</dbReference>
<dbReference type="EMBL" id="RCHS01003197">
    <property type="protein sequence ID" value="RMX43490.1"/>
    <property type="molecule type" value="Genomic_DNA"/>
</dbReference>
<sequence>MKVPLSVTCLVLLLLPRGEGLSCYECLESSSWDQCTNHQEPRYCEPGWKCVIMKEKAKGKNEYYYRRTCSEESVCKEFCKDKQDCVYSCCGSDNCNKGEI</sequence>
<dbReference type="OrthoDB" id="5976489at2759"/>
<organism evidence="2 3">
    <name type="scientific">Pocillopora damicornis</name>
    <name type="common">Cauliflower coral</name>
    <name type="synonym">Millepora damicornis</name>
    <dbReference type="NCBI Taxonomy" id="46731"/>
    <lineage>
        <taxon>Eukaryota</taxon>
        <taxon>Metazoa</taxon>
        <taxon>Cnidaria</taxon>
        <taxon>Anthozoa</taxon>
        <taxon>Hexacorallia</taxon>
        <taxon>Scleractinia</taxon>
        <taxon>Astrocoeniina</taxon>
        <taxon>Pocilloporidae</taxon>
        <taxon>Pocillopora</taxon>
    </lineage>
</organism>
<protein>
    <recommendedName>
        <fullName evidence="4">UPAR/Ly6 domain-containing protein</fullName>
    </recommendedName>
</protein>
<feature type="chain" id="PRO_5018164131" description="UPAR/Ly6 domain-containing protein" evidence="1">
    <location>
        <begin position="21"/>
        <end position="100"/>
    </location>
</feature>
<gene>
    <name evidence="2" type="ORF">pdam_00001983</name>
</gene>
<dbReference type="Gene3D" id="2.10.60.10">
    <property type="entry name" value="CD59"/>
    <property type="match status" value="1"/>
</dbReference>
<evidence type="ECO:0000256" key="1">
    <source>
        <dbReference type="SAM" id="SignalP"/>
    </source>
</evidence>
<dbReference type="AlphaFoldDB" id="A0A3M6TQ38"/>
<proteinExistence type="predicted"/>
<reference evidence="2 3" key="1">
    <citation type="journal article" date="2018" name="Sci. Rep.">
        <title>Comparative analysis of the Pocillopora damicornis genome highlights role of immune system in coral evolution.</title>
        <authorList>
            <person name="Cunning R."/>
            <person name="Bay R.A."/>
            <person name="Gillette P."/>
            <person name="Baker A.C."/>
            <person name="Traylor-Knowles N."/>
        </authorList>
    </citation>
    <scope>NUCLEOTIDE SEQUENCE [LARGE SCALE GENOMIC DNA]</scope>
    <source>
        <strain evidence="2">RSMAS</strain>
        <tissue evidence="2">Whole animal</tissue>
    </source>
</reference>
<feature type="signal peptide" evidence="1">
    <location>
        <begin position="1"/>
        <end position="20"/>
    </location>
</feature>
<dbReference type="SUPFAM" id="SSF57302">
    <property type="entry name" value="Snake toxin-like"/>
    <property type="match status" value="1"/>
</dbReference>
<name>A0A3M6TQ38_POCDA</name>